<dbReference type="InterPro" id="IPR012338">
    <property type="entry name" value="Beta-lactam/transpept-like"/>
</dbReference>
<dbReference type="PANTHER" id="PTHR43283:SF7">
    <property type="entry name" value="BETA-LACTAMASE-RELATED DOMAIN-CONTAINING PROTEIN"/>
    <property type="match status" value="1"/>
</dbReference>
<reference evidence="2 3" key="1">
    <citation type="submission" date="2018-05" db="EMBL/GenBank/DDBJ databases">
        <title>Acuticoccus sediminis sp. nov., isolated from deep-sea sediment of Indian Ocean.</title>
        <authorList>
            <person name="Liu X."/>
            <person name="Lai Q."/>
            <person name="Du Y."/>
            <person name="Sun F."/>
            <person name="Zhang X."/>
            <person name="Wang S."/>
            <person name="Shao Z."/>
        </authorList>
    </citation>
    <scope>NUCLEOTIDE SEQUENCE [LARGE SCALE GENOMIC DNA]</scope>
    <source>
        <strain evidence="2 3">PTG4-2</strain>
    </source>
</reference>
<comment type="caution">
    <text evidence="2">The sequence shown here is derived from an EMBL/GenBank/DDBJ whole genome shotgun (WGS) entry which is preliminary data.</text>
</comment>
<dbReference type="InterPro" id="IPR001466">
    <property type="entry name" value="Beta-lactam-related"/>
</dbReference>
<keyword evidence="3" id="KW-1185">Reference proteome</keyword>
<dbReference type="RefSeq" id="WP_111350972.1">
    <property type="nucleotide sequence ID" value="NZ_JAIWKD010000005.1"/>
</dbReference>
<dbReference type="InterPro" id="IPR050789">
    <property type="entry name" value="Diverse_Enzym_Activities"/>
</dbReference>
<gene>
    <name evidence="2" type="ORF">DLJ53_26195</name>
</gene>
<evidence type="ECO:0000313" key="3">
    <source>
        <dbReference type="Proteomes" id="UP000249590"/>
    </source>
</evidence>
<dbReference type="EMBL" id="QHHQ01000007">
    <property type="protein sequence ID" value="RAH98211.1"/>
    <property type="molecule type" value="Genomic_DNA"/>
</dbReference>
<protein>
    <submittedName>
        <fullName evidence="2">Serine hydrolase</fullName>
    </submittedName>
</protein>
<evidence type="ECO:0000259" key="1">
    <source>
        <dbReference type="Pfam" id="PF00144"/>
    </source>
</evidence>
<keyword evidence="2" id="KW-0378">Hydrolase</keyword>
<dbReference type="AlphaFoldDB" id="A0A8B2NGF0"/>
<organism evidence="2 3">
    <name type="scientific">Acuticoccus sediminis</name>
    <dbReference type="NCBI Taxonomy" id="2184697"/>
    <lineage>
        <taxon>Bacteria</taxon>
        <taxon>Pseudomonadati</taxon>
        <taxon>Pseudomonadota</taxon>
        <taxon>Alphaproteobacteria</taxon>
        <taxon>Hyphomicrobiales</taxon>
        <taxon>Amorphaceae</taxon>
        <taxon>Acuticoccus</taxon>
    </lineage>
</organism>
<sequence>METLDERIALAFQSGVLPDLHAVLVRREDETIVERYFPGQDYAWGRDLGRVAFDETSLHDIRSITKSVVSLLYGIAQGRGDVPAPDTRLFNVFPEYGDLAADPQRSAWTIGHALNMTLGIEWDEDLPYTDPNNSEIAMERATDRFRFVLERPIVAAAGTTWRYNGGASALVGSIIERRSGMDLFAYAERHLFGPLGITEVEWMRGRDGVPSAASGLRMTARDLARIGTMVLQGGVWDGTRIVPAGWIASLGRPVAQTTFGMGYSRMWYSSQQPVRDTGQQVPMISGMGNGGQRLFVLPSLATVGVLYCGRYSDPDQWLNPLIVLQRLILATV</sequence>
<dbReference type="GO" id="GO:0016787">
    <property type="term" value="F:hydrolase activity"/>
    <property type="evidence" value="ECO:0007669"/>
    <property type="project" value="UniProtKB-KW"/>
</dbReference>
<dbReference type="OrthoDB" id="9814204at2"/>
<accession>A0A8B2NGF0</accession>
<feature type="domain" description="Beta-lactamase-related" evidence="1">
    <location>
        <begin position="22"/>
        <end position="309"/>
    </location>
</feature>
<proteinExistence type="predicted"/>
<dbReference type="Gene3D" id="3.40.710.10">
    <property type="entry name" value="DD-peptidase/beta-lactamase superfamily"/>
    <property type="match status" value="1"/>
</dbReference>
<evidence type="ECO:0000313" key="2">
    <source>
        <dbReference type="EMBL" id="RAH98211.1"/>
    </source>
</evidence>
<dbReference type="Pfam" id="PF00144">
    <property type="entry name" value="Beta-lactamase"/>
    <property type="match status" value="1"/>
</dbReference>
<dbReference type="Proteomes" id="UP000249590">
    <property type="component" value="Unassembled WGS sequence"/>
</dbReference>
<dbReference type="PANTHER" id="PTHR43283">
    <property type="entry name" value="BETA-LACTAMASE-RELATED"/>
    <property type="match status" value="1"/>
</dbReference>
<dbReference type="SUPFAM" id="SSF56601">
    <property type="entry name" value="beta-lactamase/transpeptidase-like"/>
    <property type="match status" value="1"/>
</dbReference>
<name>A0A8B2NGF0_9HYPH</name>